<keyword evidence="2" id="KW-1185">Reference proteome</keyword>
<protein>
    <submittedName>
        <fullName evidence="1">Uncharacterized protein</fullName>
    </submittedName>
</protein>
<dbReference type="EMBL" id="FJUY01000003">
    <property type="protein sequence ID" value="CZT16549.1"/>
    <property type="molecule type" value="Genomic_DNA"/>
</dbReference>
<evidence type="ECO:0000313" key="2">
    <source>
        <dbReference type="Proteomes" id="UP000225277"/>
    </source>
</evidence>
<dbReference type="Proteomes" id="UP000225277">
    <property type="component" value="Unassembled WGS sequence"/>
</dbReference>
<dbReference type="AlphaFoldDB" id="A0A2D3V4Y6"/>
<name>A0A2D3V4Y6_9PEZI</name>
<reference evidence="1 2" key="1">
    <citation type="submission" date="2016-03" db="EMBL/GenBank/DDBJ databases">
        <authorList>
            <person name="Ploux O."/>
        </authorList>
    </citation>
    <scope>NUCLEOTIDE SEQUENCE [LARGE SCALE GENOMIC DNA]</scope>
    <source>
        <strain evidence="1 2">URUG2</strain>
    </source>
</reference>
<proteinExistence type="predicted"/>
<organism evidence="1 2">
    <name type="scientific">Ramularia collo-cygni</name>
    <dbReference type="NCBI Taxonomy" id="112498"/>
    <lineage>
        <taxon>Eukaryota</taxon>
        <taxon>Fungi</taxon>
        <taxon>Dikarya</taxon>
        <taxon>Ascomycota</taxon>
        <taxon>Pezizomycotina</taxon>
        <taxon>Dothideomycetes</taxon>
        <taxon>Dothideomycetidae</taxon>
        <taxon>Mycosphaerellales</taxon>
        <taxon>Mycosphaerellaceae</taxon>
        <taxon>Ramularia</taxon>
    </lineage>
</organism>
<accession>A0A2D3V4Y6</accession>
<gene>
    <name evidence="1" type="ORF">RCC_02383</name>
</gene>
<dbReference type="RefSeq" id="XP_023623442.1">
    <property type="nucleotide sequence ID" value="XM_023767674.1"/>
</dbReference>
<dbReference type="GeneID" id="35597600"/>
<evidence type="ECO:0000313" key="1">
    <source>
        <dbReference type="EMBL" id="CZT16549.1"/>
    </source>
</evidence>
<sequence length="148" mass="16648">MQTITRLLSSHTFSIEPWDDLPDRRFRNCMQPLTTIERERKSTLFAVCPQSLCLSINSVCTSRKETAACYLDARPFFRFSRPGGLSVHAIDVLKIGISVDRFPRSRESMRAFHYLKGQCDMHRTTASKFGSTASRGIEVECAAQGPAA</sequence>